<accession>A0A670ZY94</accession>
<dbReference type="FunFam" id="3.30.160.60:FF:004072">
    <property type="match status" value="1"/>
</dbReference>
<evidence type="ECO:0000256" key="1">
    <source>
        <dbReference type="ARBA" id="ARBA00004123"/>
    </source>
</evidence>
<evidence type="ECO:0000256" key="3">
    <source>
        <dbReference type="ARBA" id="ARBA00022723"/>
    </source>
</evidence>
<feature type="domain" description="C2H2-type" evidence="12">
    <location>
        <begin position="460"/>
        <end position="487"/>
    </location>
</feature>
<dbReference type="InterPro" id="IPR036236">
    <property type="entry name" value="Znf_C2H2_sf"/>
</dbReference>
<proteinExistence type="inferred from homology"/>
<feature type="domain" description="C2H2-type" evidence="12">
    <location>
        <begin position="348"/>
        <end position="375"/>
    </location>
</feature>
<reference evidence="13" key="2">
    <citation type="submission" date="2025-09" db="UniProtKB">
        <authorList>
            <consortium name="Ensembl"/>
        </authorList>
    </citation>
    <scope>IDENTIFICATION</scope>
</reference>
<feature type="domain" description="C2H2-type" evidence="12">
    <location>
        <begin position="293"/>
        <end position="315"/>
    </location>
</feature>
<dbReference type="PANTHER" id="PTHR47772">
    <property type="entry name" value="ZINC FINGER PROTEIN 200"/>
    <property type="match status" value="1"/>
</dbReference>
<keyword evidence="8" id="KW-0804">Transcription</keyword>
<feature type="domain" description="C2H2-type" evidence="12">
    <location>
        <begin position="199"/>
        <end position="226"/>
    </location>
</feature>
<comment type="subcellular location">
    <subcellularLocation>
        <location evidence="1">Nucleus</location>
    </subcellularLocation>
</comment>
<dbReference type="AlphaFoldDB" id="A0A670ZY94"/>
<keyword evidence="6" id="KW-0862">Zinc</keyword>
<organism evidence="13 14">
    <name type="scientific">Pseudonaja textilis</name>
    <name type="common">Eastern brown snake</name>
    <dbReference type="NCBI Taxonomy" id="8673"/>
    <lineage>
        <taxon>Eukaryota</taxon>
        <taxon>Metazoa</taxon>
        <taxon>Chordata</taxon>
        <taxon>Craniata</taxon>
        <taxon>Vertebrata</taxon>
        <taxon>Euteleostomi</taxon>
        <taxon>Lepidosauria</taxon>
        <taxon>Squamata</taxon>
        <taxon>Bifurcata</taxon>
        <taxon>Unidentata</taxon>
        <taxon>Episquamata</taxon>
        <taxon>Toxicofera</taxon>
        <taxon>Serpentes</taxon>
        <taxon>Colubroidea</taxon>
        <taxon>Elapidae</taxon>
        <taxon>Hydrophiinae</taxon>
        <taxon>Pseudonaja</taxon>
    </lineage>
</organism>
<dbReference type="GO" id="GO:0008270">
    <property type="term" value="F:zinc ion binding"/>
    <property type="evidence" value="ECO:0007669"/>
    <property type="project" value="UniProtKB-KW"/>
</dbReference>
<feature type="domain" description="C2H2-type" evidence="12">
    <location>
        <begin position="516"/>
        <end position="543"/>
    </location>
</feature>
<evidence type="ECO:0000256" key="7">
    <source>
        <dbReference type="ARBA" id="ARBA00023015"/>
    </source>
</evidence>
<keyword evidence="7" id="KW-0805">Transcription regulation</keyword>
<dbReference type="FunFam" id="3.30.160.60:FF:001289">
    <property type="entry name" value="Zinc finger protein 574"/>
    <property type="match status" value="1"/>
</dbReference>
<feature type="domain" description="C2H2-type" evidence="12">
    <location>
        <begin position="103"/>
        <end position="130"/>
    </location>
</feature>
<dbReference type="SUPFAM" id="SSF57667">
    <property type="entry name" value="beta-beta-alpha zinc fingers"/>
    <property type="match status" value="7"/>
</dbReference>
<dbReference type="Ensembl" id="ENSPTXT00000028647.1">
    <property type="protein sequence ID" value="ENSPTXP00000027797.1"/>
    <property type="gene ID" value="ENSPTXG00000019131.1"/>
</dbReference>
<feature type="domain" description="C2H2-type" evidence="12">
    <location>
        <begin position="547"/>
        <end position="576"/>
    </location>
</feature>
<feature type="domain" description="C2H2-type" evidence="12">
    <location>
        <begin position="431"/>
        <end position="459"/>
    </location>
</feature>
<evidence type="ECO:0000256" key="5">
    <source>
        <dbReference type="ARBA" id="ARBA00022771"/>
    </source>
</evidence>
<dbReference type="GO" id="GO:0006357">
    <property type="term" value="P:regulation of transcription by RNA polymerase II"/>
    <property type="evidence" value="ECO:0007669"/>
    <property type="project" value="UniProtKB-ARBA"/>
</dbReference>
<dbReference type="FunFam" id="3.30.160.60:FF:000151">
    <property type="entry name" value="Zinc finger and SCAN domain-containing 21"/>
    <property type="match status" value="1"/>
</dbReference>
<evidence type="ECO:0000259" key="12">
    <source>
        <dbReference type="PROSITE" id="PS50157"/>
    </source>
</evidence>
<feature type="domain" description="C2H2-type" evidence="12">
    <location>
        <begin position="57"/>
        <end position="84"/>
    </location>
</feature>
<dbReference type="PROSITE" id="PS00028">
    <property type="entry name" value="ZINC_FINGER_C2H2_1"/>
    <property type="match status" value="12"/>
</dbReference>
<dbReference type="PROSITE" id="PS50157">
    <property type="entry name" value="ZINC_FINGER_C2H2_2"/>
    <property type="match status" value="14"/>
</dbReference>
<evidence type="ECO:0000313" key="13">
    <source>
        <dbReference type="Ensembl" id="ENSPTXP00000027797.1"/>
    </source>
</evidence>
<evidence type="ECO:0000256" key="11">
    <source>
        <dbReference type="SAM" id="MobiDB-lite"/>
    </source>
</evidence>
<evidence type="ECO:0000256" key="4">
    <source>
        <dbReference type="ARBA" id="ARBA00022737"/>
    </source>
</evidence>
<dbReference type="Pfam" id="PF00096">
    <property type="entry name" value="zf-C2H2"/>
    <property type="match status" value="8"/>
</dbReference>
<dbReference type="SMART" id="SM00355">
    <property type="entry name" value="ZnF_C2H2"/>
    <property type="match status" value="14"/>
</dbReference>
<evidence type="ECO:0000256" key="9">
    <source>
        <dbReference type="ARBA" id="ARBA00023242"/>
    </source>
</evidence>
<dbReference type="FunFam" id="3.30.160.60:FF:000145">
    <property type="entry name" value="Zinc finger protein 574"/>
    <property type="match status" value="1"/>
</dbReference>
<feature type="domain" description="C2H2-type" evidence="12">
    <location>
        <begin position="488"/>
        <end position="515"/>
    </location>
</feature>
<dbReference type="GeneTree" id="ENSGT00940000162624"/>
<reference evidence="13" key="1">
    <citation type="submission" date="2025-08" db="UniProtKB">
        <authorList>
            <consortium name="Ensembl"/>
        </authorList>
    </citation>
    <scope>IDENTIFICATION</scope>
</reference>
<name>A0A670ZY94_PSETE</name>
<evidence type="ECO:0000256" key="8">
    <source>
        <dbReference type="ARBA" id="ARBA00023163"/>
    </source>
</evidence>
<feature type="region of interest" description="Disordered" evidence="11">
    <location>
        <begin position="225"/>
        <end position="257"/>
    </location>
</feature>
<keyword evidence="3" id="KW-0479">Metal-binding</keyword>
<evidence type="ECO:0000313" key="14">
    <source>
        <dbReference type="Proteomes" id="UP000472273"/>
    </source>
</evidence>
<feature type="domain" description="C2H2-type" evidence="12">
    <location>
        <begin position="264"/>
        <end position="291"/>
    </location>
</feature>
<evidence type="ECO:0000256" key="10">
    <source>
        <dbReference type="PROSITE-ProRule" id="PRU00042"/>
    </source>
</evidence>
<evidence type="ECO:0000256" key="6">
    <source>
        <dbReference type="ARBA" id="ARBA00022833"/>
    </source>
</evidence>
<dbReference type="Proteomes" id="UP000472273">
    <property type="component" value="Unplaced"/>
</dbReference>
<sequence length="628" mass="69430">CGADWPGLFMLPSRCSPEGGAGMSRKSSAAARLSSIEVSDWLPREELAPSVFFQHQYMCSECGLLYNTLEAVLLHHQSHLGESCEVAAAATVAKAESQQDSRYQCLECGCVLCSPDELLAHQEVHPREVPTRPSSLPATTGQIRYQCNECHELFPSTSLWLAHRRTHQKQEPPQISCPPTLQELHPLSSPPPVPPMHPYECSECSCLFLTPEELLEHQGEHFTEIEKESGEPVEVATQEASSPHMSPGPGSEETTPAPPPAQVFCCTKCKQAFGTMSALQKHQQEHVESSEEFLCGECQRGFTTAKRLLAHQRVHVDGTYECPNCNKIFKKAASLEQHMRIHKGEALYLCVDCGLGFSTEMTLIMHRKNHTANPLHRCHCGKTFSNMTKFLYHRRTHAGKSGIPAARGAGGDPASGQPTEQVPTEVSSGGFLCPQCGKAFSTHIRMVRHKRVVHVLERKHKCPTCGKKFKKLVHVRNHLRTHTGERPFQCSECGKTFVSQANLARHHVTHTGERPYQCQVCDKRFTQSSNLRQHRLLHVAPNGDGPHSCDECGAAFLRARQLALHRTDALQSSESLVTSGQSTQTIMCTKFGETIAIIESQASHSTKSCSSAVLVSYGGLSYNLWTSF</sequence>
<dbReference type="PANTHER" id="PTHR47772:SF13">
    <property type="entry name" value="GASTRULA ZINC FINGER PROTEIN XLCGF49.1-LIKE-RELATED"/>
    <property type="match status" value="1"/>
</dbReference>
<feature type="domain" description="C2H2-type" evidence="12">
    <location>
        <begin position="376"/>
        <end position="402"/>
    </location>
</feature>
<evidence type="ECO:0000256" key="2">
    <source>
        <dbReference type="ARBA" id="ARBA00006991"/>
    </source>
</evidence>
<dbReference type="Gene3D" id="3.30.160.60">
    <property type="entry name" value="Classic Zinc Finger"/>
    <property type="match status" value="8"/>
</dbReference>
<gene>
    <name evidence="13" type="primary">ZNF526</name>
</gene>
<dbReference type="GO" id="GO:0005634">
    <property type="term" value="C:nucleus"/>
    <property type="evidence" value="ECO:0007669"/>
    <property type="project" value="UniProtKB-SubCell"/>
</dbReference>
<comment type="similarity">
    <text evidence="2">Belongs to the krueppel C2H2-type zinc-finger protein family.</text>
</comment>
<dbReference type="OMA" id="DGPFQCG"/>
<feature type="domain" description="C2H2-type" evidence="12">
    <location>
        <begin position="320"/>
        <end position="347"/>
    </location>
</feature>
<keyword evidence="5 10" id="KW-0863">Zinc-finger</keyword>
<keyword evidence="9" id="KW-0539">Nucleus</keyword>
<keyword evidence="14" id="KW-1185">Reference proteome</keyword>
<keyword evidence="4" id="KW-0677">Repeat</keyword>
<dbReference type="InterPro" id="IPR050636">
    <property type="entry name" value="C2H2-ZF_domain-containing"/>
</dbReference>
<dbReference type="InterPro" id="IPR013087">
    <property type="entry name" value="Znf_C2H2_type"/>
</dbReference>
<protein>
    <submittedName>
        <fullName evidence="13">Zinc finger protein 526</fullName>
    </submittedName>
</protein>
<feature type="domain" description="C2H2-type" evidence="12">
    <location>
        <begin position="145"/>
        <end position="172"/>
    </location>
</feature>